<protein>
    <submittedName>
        <fullName evidence="1">Uncharacterized protein</fullName>
    </submittedName>
</protein>
<keyword evidence="2" id="KW-1185">Reference proteome</keyword>
<reference evidence="1 2" key="1">
    <citation type="submission" date="2024-06" db="EMBL/GenBank/DDBJ databases">
        <title>Genome of Rhodovulum iodosum, a marine photoferrotroph.</title>
        <authorList>
            <person name="Bianchini G."/>
            <person name="Nikeleit V."/>
            <person name="Kappler A."/>
            <person name="Bryce C."/>
            <person name="Sanchez-Baracaldo P."/>
        </authorList>
    </citation>
    <scope>NUCLEOTIDE SEQUENCE [LARGE SCALE GENOMIC DNA]</scope>
    <source>
        <strain evidence="1 2">UT/N1</strain>
    </source>
</reference>
<comment type="caution">
    <text evidence="1">The sequence shown here is derived from an EMBL/GenBank/DDBJ whole genome shotgun (WGS) entry which is preliminary data.</text>
</comment>
<proteinExistence type="predicted"/>
<accession>A0ABV3XQG9</accession>
<organism evidence="1 2">
    <name type="scientific">Rhodovulum iodosum</name>
    <dbReference type="NCBI Taxonomy" id="68291"/>
    <lineage>
        <taxon>Bacteria</taxon>
        <taxon>Pseudomonadati</taxon>
        <taxon>Pseudomonadota</taxon>
        <taxon>Alphaproteobacteria</taxon>
        <taxon>Rhodobacterales</taxon>
        <taxon>Paracoccaceae</taxon>
        <taxon>Rhodovulum</taxon>
    </lineage>
</organism>
<name>A0ABV3XQG9_9RHOB</name>
<sequence length="38" mass="4572">MKTKRRWMSWVLEETAQTTVQLPWDRGARKRRLSRAAA</sequence>
<gene>
    <name evidence="1" type="ORF">Ga0609869_000924</name>
</gene>
<dbReference type="EMBL" id="JBEHHI010000001">
    <property type="protein sequence ID" value="MEX5727571.1"/>
    <property type="molecule type" value="Genomic_DNA"/>
</dbReference>
<evidence type="ECO:0000313" key="2">
    <source>
        <dbReference type="Proteomes" id="UP001560019"/>
    </source>
</evidence>
<dbReference type="Proteomes" id="UP001560019">
    <property type="component" value="Unassembled WGS sequence"/>
</dbReference>
<evidence type="ECO:0000313" key="1">
    <source>
        <dbReference type="EMBL" id="MEX5727571.1"/>
    </source>
</evidence>